<evidence type="ECO:0000313" key="1">
    <source>
        <dbReference type="EMBL" id="OBG08456.1"/>
    </source>
</evidence>
<accession>A0A1A2EAU8</accession>
<dbReference type="InterPro" id="IPR019587">
    <property type="entry name" value="Polyketide_cyclase/dehydratase"/>
</dbReference>
<name>A0A1A2EAU8_MYCSD</name>
<evidence type="ECO:0000313" key="2">
    <source>
        <dbReference type="Proteomes" id="UP000093985"/>
    </source>
</evidence>
<reference evidence="2" key="1">
    <citation type="submission" date="2016-06" db="EMBL/GenBank/DDBJ databases">
        <authorList>
            <person name="Sutton G."/>
            <person name="Brinkac L."/>
            <person name="Sanka R."/>
            <person name="Adams M."/>
            <person name="Lau E."/>
            <person name="Mehaffy C."/>
            <person name="Tameris M."/>
            <person name="Hatherill M."/>
            <person name="Hanekom W."/>
            <person name="Mahomed H."/>
            <person name="Mcshane H."/>
        </authorList>
    </citation>
    <scope>NUCLEOTIDE SEQUENCE [LARGE SCALE GENOMIC DNA]</scope>
    <source>
        <strain evidence="2">852014-51077_SCH5608930-a</strain>
    </source>
</reference>
<dbReference type="Gene3D" id="3.30.530.20">
    <property type="match status" value="1"/>
</dbReference>
<dbReference type="InterPro" id="IPR023393">
    <property type="entry name" value="START-like_dom_sf"/>
</dbReference>
<organism evidence="1 2">
    <name type="scientific">Mycolicibacter sinensis (strain JDM601)</name>
    <name type="common">Mycobacterium sinense</name>
    <dbReference type="NCBI Taxonomy" id="875328"/>
    <lineage>
        <taxon>Bacteria</taxon>
        <taxon>Bacillati</taxon>
        <taxon>Actinomycetota</taxon>
        <taxon>Actinomycetes</taxon>
        <taxon>Mycobacteriales</taxon>
        <taxon>Mycobacteriaceae</taxon>
        <taxon>Mycolicibacter</taxon>
    </lineage>
</organism>
<sequence>MAFTVEQSRVIAVAVEDAFNGTLPLPLPQLFRHWYGPIPPIKEVLGQTGPWEAVGQTRLVRLIGGGSMREELTSVDPPRSFGYRLTEITGPLAPLVRWVEGRWQFTPTVAGTIVTWGWDIHPRSAPAAVAMPVLGRLWKGYARRALAQLATLLEG</sequence>
<dbReference type="AlphaFoldDB" id="A0A1A2EAU8"/>
<protein>
    <recommendedName>
        <fullName evidence="3">Polyketide cyclase</fullName>
    </recommendedName>
</protein>
<dbReference type="OrthoDB" id="4724764at2"/>
<dbReference type="SUPFAM" id="SSF55961">
    <property type="entry name" value="Bet v1-like"/>
    <property type="match status" value="1"/>
</dbReference>
<dbReference type="Proteomes" id="UP000093985">
    <property type="component" value="Unassembled WGS sequence"/>
</dbReference>
<evidence type="ECO:0008006" key="3">
    <source>
        <dbReference type="Google" id="ProtNLM"/>
    </source>
</evidence>
<dbReference type="RefSeq" id="WP_064854102.1">
    <property type="nucleotide sequence ID" value="NZ_LZIM01000056.1"/>
</dbReference>
<gene>
    <name evidence="1" type="ORF">A5771_03480</name>
</gene>
<comment type="caution">
    <text evidence="1">The sequence shown here is derived from an EMBL/GenBank/DDBJ whole genome shotgun (WGS) entry which is preliminary data.</text>
</comment>
<dbReference type="EMBL" id="LZIN01000030">
    <property type="protein sequence ID" value="OBG08456.1"/>
    <property type="molecule type" value="Genomic_DNA"/>
</dbReference>
<proteinExistence type="predicted"/>
<dbReference type="Pfam" id="PF10604">
    <property type="entry name" value="Polyketide_cyc2"/>
    <property type="match status" value="1"/>
</dbReference>